<dbReference type="InterPro" id="IPR036019">
    <property type="entry name" value="MscL_channel"/>
</dbReference>
<organism evidence="10 11">
    <name type="scientific">Winkia neuii subsp. anitrata</name>
    <dbReference type="NCBI Taxonomy" id="29318"/>
    <lineage>
        <taxon>Bacteria</taxon>
        <taxon>Bacillati</taxon>
        <taxon>Actinomycetota</taxon>
        <taxon>Actinomycetes</taxon>
        <taxon>Actinomycetales</taxon>
        <taxon>Actinomycetaceae</taxon>
        <taxon>Winkia</taxon>
    </lineage>
</organism>
<evidence type="ECO:0000313" key="10">
    <source>
        <dbReference type="EMBL" id="WCE46508.1"/>
    </source>
</evidence>
<comment type="subunit">
    <text evidence="9">Homopentamer.</text>
</comment>
<dbReference type="GO" id="GO:0005886">
    <property type="term" value="C:plasma membrane"/>
    <property type="evidence" value="ECO:0007669"/>
    <property type="project" value="UniProtKB-SubCell"/>
</dbReference>
<comment type="subcellular location">
    <subcellularLocation>
        <location evidence="9">Cell membrane</location>
        <topology evidence="9">Multi-pass membrane protein</topology>
    </subcellularLocation>
    <subcellularLocation>
        <location evidence="1">Membrane</location>
        <topology evidence="1">Multi-pass membrane protein</topology>
    </subcellularLocation>
</comment>
<dbReference type="GO" id="GO:0008381">
    <property type="term" value="F:mechanosensitive monoatomic ion channel activity"/>
    <property type="evidence" value="ECO:0007669"/>
    <property type="project" value="UniProtKB-UniRule"/>
</dbReference>
<keyword evidence="3 9" id="KW-1003">Cell membrane</keyword>
<feature type="transmembrane region" description="Helical" evidence="9">
    <location>
        <begin position="21"/>
        <end position="48"/>
    </location>
</feature>
<dbReference type="HAMAP" id="MF_00115">
    <property type="entry name" value="MscL"/>
    <property type="match status" value="1"/>
</dbReference>
<dbReference type="KEGG" id="wne:PIG85_02345"/>
<evidence type="ECO:0000256" key="3">
    <source>
        <dbReference type="ARBA" id="ARBA00022475"/>
    </source>
</evidence>
<comment type="function">
    <text evidence="9">Channel that opens in response to stretch forces in the membrane lipid bilayer. May participate in the regulation of osmotic pressure changes within the cell.</text>
</comment>
<keyword evidence="5 9" id="KW-1133">Transmembrane helix</keyword>
<dbReference type="InterPro" id="IPR001185">
    <property type="entry name" value="MS_channel"/>
</dbReference>
<keyword evidence="8 9" id="KW-0407">Ion channel</keyword>
<evidence type="ECO:0000256" key="1">
    <source>
        <dbReference type="ARBA" id="ARBA00004141"/>
    </source>
</evidence>
<gene>
    <name evidence="9 10" type="primary">mscL</name>
    <name evidence="10" type="ORF">PIG85_02345</name>
</gene>
<evidence type="ECO:0000313" key="11">
    <source>
        <dbReference type="Proteomes" id="UP001211044"/>
    </source>
</evidence>
<evidence type="ECO:0000256" key="5">
    <source>
        <dbReference type="ARBA" id="ARBA00022989"/>
    </source>
</evidence>
<proteinExistence type="inferred from homology"/>
<dbReference type="NCBIfam" id="TIGR00220">
    <property type="entry name" value="mscL"/>
    <property type="match status" value="1"/>
</dbReference>
<dbReference type="AlphaFoldDB" id="A0AB38XQF1"/>
<comment type="similarity">
    <text evidence="9">Belongs to the MscL family.</text>
</comment>
<protein>
    <recommendedName>
        <fullName evidence="9">Large-conductance mechanosensitive channel</fullName>
    </recommendedName>
</protein>
<evidence type="ECO:0000256" key="9">
    <source>
        <dbReference type="HAMAP-Rule" id="MF_00115"/>
    </source>
</evidence>
<feature type="transmembrane region" description="Helical" evidence="9">
    <location>
        <begin position="68"/>
        <end position="90"/>
    </location>
</feature>
<evidence type="ECO:0000256" key="8">
    <source>
        <dbReference type="ARBA" id="ARBA00023303"/>
    </source>
</evidence>
<dbReference type="Proteomes" id="UP001211044">
    <property type="component" value="Chromosome"/>
</dbReference>
<keyword evidence="6 9" id="KW-0406">Ion transport</keyword>
<dbReference type="Gene3D" id="1.10.1200.120">
    <property type="entry name" value="Large-conductance mechanosensitive channel, MscL, domain 1"/>
    <property type="match status" value="1"/>
</dbReference>
<keyword evidence="2 9" id="KW-0813">Transport</keyword>
<dbReference type="SUPFAM" id="SSF81330">
    <property type="entry name" value="Gated mechanosensitive channel"/>
    <property type="match status" value="1"/>
</dbReference>
<evidence type="ECO:0000256" key="7">
    <source>
        <dbReference type="ARBA" id="ARBA00023136"/>
    </source>
</evidence>
<accession>A0AB38XQF1</accession>
<evidence type="ECO:0000256" key="6">
    <source>
        <dbReference type="ARBA" id="ARBA00023065"/>
    </source>
</evidence>
<dbReference type="PANTHER" id="PTHR30266">
    <property type="entry name" value="MECHANOSENSITIVE CHANNEL MSCL"/>
    <property type="match status" value="1"/>
</dbReference>
<name>A0AB38XQF1_9ACTO</name>
<evidence type="ECO:0000256" key="2">
    <source>
        <dbReference type="ARBA" id="ARBA00022448"/>
    </source>
</evidence>
<dbReference type="RefSeq" id="WP_004806382.1">
    <property type="nucleotide sequence ID" value="NZ_CP116394.1"/>
</dbReference>
<dbReference type="EMBL" id="CP116394">
    <property type="protein sequence ID" value="WCE46508.1"/>
    <property type="molecule type" value="Genomic_DNA"/>
</dbReference>
<evidence type="ECO:0000256" key="4">
    <source>
        <dbReference type="ARBA" id="ARBA00022692"/>
    </source>
</evidence>
<keyword evidence="7 9" id="KW-0472">Membrane</keyword>
<reference evidence="10" key="1">
    <citation type="submission" date="2023-01" db="EMBL/GenBank/DDBJ databases">
        <title>Comparative Genomic Analysis of the Clinically-Derived Winkia Strain NY0527 Provides Evidence into the Taxonomic Reassignment of Winkia neuii and Characterizes Their Virulence Traits.</title>
        <authorList>
            <person name="Cai X."/>
            <person name="Peng Y."/>
            <person name="Li M."/>
            <person name="Qiu Y."/>
            <person name="Wang Y."/>
            <person name="Xu L."/>
            <person name="Hou Q."/>
        </authorList>
    </citation>
    <scope>NUCLEOTIDE SEQUENCE</scope>
    <source>
        <strain evidence="10">NY0527</strain>
    </source>
</reference>
<dbReference type="PANTHER" id="PTHR30266:SF2">
    <property type="entry name" value="LARGE-CONDUCTANCE MECHANOSENSITIVE CHANNEL"/>
    <property type="match status" value="1"/>
</dbReference>
<dbReference type="InterPro" id="IPR037673">
    <property type="entry name" value="MSC/AndL"/>
</dbReference>
<dbReference type="Pfam" id="PF01741">
    <property type="entry name" value="MscL"/>
    <property type="match status" value="1"/>
</dbReference>
<sequence>MLQGFKEFVMRGNALELAVGVVIAGAFSAIVTAIVDGIINPIIAGLIGKPNFDEVAAFHLGNATVKPGLLITAIINFILIAAAVYFLIVLPMNKLNEKIAARRKAGEEVEDAAVSEDVALLTEIRDLLAAQHGDTASISSAEGRHRADI</sequence>
<keyword evidence="4 9" id="KW-0812">Transmembrane</keyword>
<dbReference type="PRINTS" id="PR01264">
    <property type="entry name" value="MECHCHANNEL"/>
</dbReference>